<evidence type="ECO:0000256" key="2">
    <source>
        <dbReference type="ARBA" id="ARBA00022448"/>
    </source>
</evidence>
<dbReference type="EMBL" id="CAJZBQ010000038">
    <property type="protein sequence ID" value="CAG9325348.1"/>
    <property type="molecule type" value="Genomic_DNA"/>
</dbReference>
<keyword evidence="2" id="KW-0813">Transport</keyword>
<proteinExistence type="inferred from homology"/>
<evidence type="ECO:0000256" key="3">
    <source>
        <dbReference type="ARBA" id="ARBA00022927"/>
    </source>
</evidence>
<keyword evidence="5" id="KW-1185">Reference proteome</keyword>
<protein>
    <submittedName>
        <fullName evidence="4">Uncharacterized protein</fullName>
    </submittedName>
</protein>
<keyword evidence="3" id="KW-0653">Protein transport</keyword>
<comment type="similarity">
    <text evidence="1">Belongs to the importin alpha family.</text>
</comment>
<dbReference type="PANTHER" id="PTHR23316">
    <property type="entry name" value="IMPORTIN ALPHA"/>
    <property type="match status" value="1"/>
</dbReference>
<reference evidence="4" key="1">
    <citation type="submission" date="2021-09" db="EMBL/GenBank/DDBJ databases">
        <authorList>
            <consortium name="AG Swart"/>
            <person name="Singh M."/>
            <person name="Singh A."/>
            <person name="Seah K."/>
            <person name="Emmerich C."/>
        </authorList>
    </citation>
    <scope>NUCLEOTIDE SEQUENCE</scope>
    <source>
        <strain evidence="4">ATCC30299</strain>
    </source>
</reference>
<dbReference type="InterPro" id="IPR016024">
    <property type="entry name" value="ARM-type_fold"/>
</dbReference>
<sequence>MTIYKYFVRKFRTGLLLAQSWCVTIFVYSFKKNNNDIKEQVMWAFGIITGDSAKCRDAILNYTKFNYVYEFLAGVDFHKQSLIKMLSWVVSNFIRGKPQPTPDRVLPLFSFLKRVILGIHDVLLICLFRL</sequence>
<evidence type="ECO:0000313" key="4">
    <source>
        <dbReference type="EMBL" id="CAG9325348.1"/>
    </source>
</evidence>
<gene>
    <name evidence="4" type="ORF">BSTOLATCC_MIC38610</name>
</gene>
<organism evidence="4 5">
    <name type="scientific">Blepharisma stoltei</name>
    <dbReference type="NCBI Taxonomy" id="1481888"/>
    <lineage>
        <taxon>Eukaryota</taxon>
        <taxon>Sar</taxon>
        <taxon>Alveolata</taxon>
        <taxon>Ciliophora</taxon>
        <taxon>Postciliodesmatophora</taxon>
        <taxon>Heterotrichea</taxon>
        <taxon>Heterotrichida</taxon>
        <taxon>Blepharismidae</taxon>
        <taxon>Blepharisma</taxon>
    </lineage>
</organism>
<accession>A0AAU9JIE6</accession>
<name>A0AAU9JIE6_9CILI</name>
<comment type="caution">
    <text evidence="4">The sequence shown here is derived from an EMBL/GenBank/DDBJ whole genome shotgun (WGS) entry which is preliminary data.</text>
</comment>
<dbReference type="AlphaFoldDB" id="A0AAU9JIE6"/>
<dbReference type="Proteomes" id="UP001162131">
    <property type="component" value="Unassembled WGS sequence"/>
</dbReference>
<dbReference type="Gene3D" id="1.25.10.10">
    <property type="entry name" value="Leucine-rich Repeat Variant"/>
    <property type="match status" value="1"/>
</dbReference>
<dbReference type="InterPro" id="IPR011989">
    <property type="entry name" value="ARM-like"/>
</dbReference>
<evidence type="ECO:0000313" key="5">
    <source>
        <dbReference type="Proteomes" id="UP001162131"/>
    </source>
</evidence>
<dbReference type="GO" id="GO:0015031">
    <property type="term" value="P:protein transport"/>
    <property type="evidence" value="ECO:0007669"/>
    <property type="project" value="UniProtKB-KW"/>
</dbReference>
<evidence type="ECO:0000256" key="1">
    <source>
        <dbReference type="ARBA" id="ARBA00010394"/>
    </source>
</evidence>
<dbReference type="SUPFAM" id="SSF48371">
    <property type="entry name" value="ARM repeat"/>
    <property type="match status" value="1"/>
</dbReference>